<dbReference type="SUPFAM" id="SSF52141">
    <property type="entry name" value="Uracil-DNA glycosylase-like"/>
    <property type="match status" value="1"/>
</dbReference>
<dbReference type="Proteomes" id="UP000285710">
    <property type="component" value="Unassembled WGS sequence"/>
</dbReference>
<dbReference type="InterPro" id="IPR036895">
    <property type="entry name" value="Uracil-DNA_glycosylase-like_sf"/>
</dbReference>
<dbReference type="EMBL" id="SAUW01000002">
    <property type="protein sequence ID" value="RWR14762.1"/>
    <property type="molecule type" value="Genomic_DNA"/>
</dbReference>
<dbReference type="GO" id="GO:0006285">
    <property type="term" value="P:base-excision repair, AP site formation"/>
    <property type="evidence" value="ECO:0007669"/>
    <property type="project" value="InterPro"/>
</dbReference>
<dbReference type="GO" id="GO:0004844">
    <property type="term" value="F:uracil DNA N-glycosylase activity"/>
    <property type="evidence" value="ECO:0007669"/>
    <property type="project" value="TreeGrafter"/>
</dbReference>
<sequence length="160" mass="17426">MILPDFLGPGLRAVFCGTAAGRVSAERGCYYAGPGNRFWPILHPAGIVPEPLAVGDEARLLAQGIGLTDMAKLAYGPDAAIPRAAYDPARLRDFLLRHRPRSLAFNGKNAAQRFFGTQVAYGSQPGTEIPVWVLPSTSGMARRYWDAQPWHDFGAFLKNL</sequence>
<evidence type="ECO:0000256" key="2">
    <source>
        <dbReference type="ARBA" id="ARBA00022801"/>
    </source>
</evidence>
<keyword evidence="3" id="KW-0234">DNA repair</keyword>
<dbReference type="GO" id="GO:0008263">
    <property type="term" value="F:pyrimidine-specific mismatch base pair DNA N-glycosylase activity"/>
    <property type="evidence" value="ECO:0007669"/>
    <property type="project" value="TreeGrafter"/>
</dbReference>
<dbReference type="AlphaFoldDB" id="A0A443J2U4"/>
<reference evidence="5 6" key="1">
    <citation type="submission" date="2019-01" db="EMBL/GenBank/DDBJ databases">
        <title>Sinorhodobacter populi sp. nov. isolated from the symptomatic bark tissue of Populus euramericana canker.</title>
        <authorList>
            <person name="Xu G."/>
        </authorList>
    </citation>
    <scope>NUCLEOTIDE SEQUENCE [LARGE SCALE GENOMIC DNA]</scope>
    <source>
        <strain evidence="5 6">2D-5</strain>
    </source>
</reference>
<keyword evidence="1" id="KW-0227">DNA damage</keyword>
<dbReference type="InterPro" id="IPR015637">
    <property type="entry name" value="MUG/TDG"/>
</dbReference>
<proteinExistence type="predicted"/>
<feature type="domain" description="Uracil-DNA glycosylase-like" evidence="4">
    <location>
        <begin position="5"/>
        <end position="150"/>
    </location>
</feature>
<dbReference type="RefSeq" id="WP_128268670.1">
    <property type="nucleotide sequence ID" value="NZ_SAUW01000002.1"/>
</dbReference>
<dbReference type="InterPro" id="IPR005122">
    <property type="entry name" value="Uracil-DNA_glycosylase-like"/>
</dbReference>
<evidence type="ECO:0000313" key="6">
    <source>
        <dbReference type="Proteomes" id="UP000285710"/>
    </source>
</evidence>
<evidence type="ECO:0000256" key="1">
    <source>
        <dbReference type="ARBA" id="ARBA00022763"/>
    </source>
</evidence>
<dbReference type="CDD" id="cd10028">
    <property type="entry name" value="UDG-F2_TDG_MUG"/>
    <property type="match status" value="1"/>
</dbReference>
<evidence type="ECO:0000259" key="4">
    <source>
        <dbReference type="Pfam" id="PF03167"/>
    </source>
</evidence>
<keyword evidence="6" id="KW-1185">Reference proteome</keyword>
<comment type="caution">
    <text evidence="5">The sequence shown here is derived from an EMBL/GenBank/DDBJ whole genome shotgun (WGS) entry which is preliminary data.</text>
</comment>
<organism evidence="5 6">
    <name type="scientific">Paenirhodobacter populi</name>
    <dbReference type="NCBI Taxonomy" id="2306993"/>
    <lineage>
        <taxon>Bacteria</taxon>
        <taxon>Pseudomonadati</taxon>
        <taxon>Pseudomonadota</taxon>
        <taxon>Alphaproteobacteria</taxon>
        <taxon>Rhodobacterales</taxon>
        <taxon>Rhodobacter group</taxon>
        <taxon>Paenirhodobacter</taxon>
    </lineage>
</organism>
<dbReference type="Gene3D" id="3.40.470.10">
    <property type="entry name" value="Uracil-DNA glycosylase-like domain"/>
    <property type="match status" value="1"/>
</dbReference>
<evidence type="ECO:0000313" key="5">
    <source>
        <dbReference type="EMBL" id="RWR14762.1"/>
    </source>
</evidence>
<reference evidence="5 6" key="2">
    <citation type="submission" date="2019-01" db="EMBL/GenBank/DDBJ databases">
        <authorList>
            <person name="Li Y."/>
        </authorList>
    </citation>
    <scope>NUCLEOTIDE SEQUENCE [LARGE SCALE GENOMIC DNA]</scope>
    <source>
        <strain evidence="5 6">2D-5</strain>
    </source>
</reference>
<protein>
    <submittedName>
        <fullName evidence="5">Mismatch-specific DNA-glycosylase</fullName>
    </submittedName>
</protein>
<dbReference type="PANTHER" id="PTHR12159:SF9">
    <property type="entry name" value="G_T MISMATCH-SPECIFIC THYMINE DNA GLYCOSYLASE"/>
    <property type="match status" value="1"/>
</dbReference>
<accession>A0A443J2U4</accession>
<keyword evidence="2" id="KW-0378">Hydrolase</keyword>
<evidence type="ECO:0000256" key="3">
    <source>
        <dbReference type="ARBA" id="ARBA00023204"/>
    </source>
</evidence>
<gene>
    <name evidence="5" type="ORF">D2T33_02055</name>
</gene>
<name>A0A443J2U4_9RHOB</name>
<dbReference type="Pfam" id="PF03167">
    <property type="entry name" value="UDG"/>
    <property type="match status" value="1"/>
</dbReference>
<dbReference type="PANTHER" id="PTHR12159">
    <property type="entry name" value="G/T AND G/U MISMATCH-SPECIFIC DNA GLYCOSYLASE"/>
    <property type="match status" value="1"/>
</dbReference>